<dbReference type="InterPro" id="IPR053030">
    <property type="entry name" value="Ribosomal_biogenesis_FAF1-like"/>
</dbReference>
<name>A0A167F5R5_9ASCO</name>
<evidence type="ECO:0000313" key="3">
    <source>
        <dbReference type="Proteomes" id="UP000189580"/>
    </source>
</evidence>
<keyword evidence="3" id="KW-1185">Reference proteome</keyword>
<dbReference type="KEGG" id="slb:AWJ20_2477"/>
<dbReference type="GeneID" id="30034392"/>
<evidence type="ECO:0000256" key="1">
    <source>
        <dbReference type="SAM" id="MobiDB-lite"/>
    </source>
</evidence>
<feature type="region of interest" description="Disordered" evidence="1">
    <location>
        <begin position="1"/>
        <end position="26"/>
    </location>
</feature>
<sequence>MQQANGRKPATEKMPMSLRKGIEKSRKMKQDKYEAYAKEAGIVLARPAAGSVKKKPVKRDRGLKIASVGRNTRHGLVISKAEIAKYTSGRGGAKGKRK</sequence>
<dbReference type="RefSeq" id="XP_018737341.1">
    <property type="nucleotide sequence ID" value="XM_018879422.1"/>
</dbReference>
<reference evidence="2 3" key="1">
    <citation type="submission" date="2016-02" db="EMBL/GenBank/DDBJ databases">
        <title>Complete genome sequence and transcriptome regulation of the pentose utilising yeast Sugiyamaella lignohabitans.</title>
        <authorList>
            <person name="Bellasio M."/>
            <person name="Peymann A."/>
            <person name="Valli M."/>
            <person name="Sipitzky M."/>
            <person name="Graf A."/>
            <person name="Sauer M."/>
            <person name="Marx H."/>
            <person name="Mattanovich D."/>
        </authorList>
    </citation>
    <scope>NUCLEOTIDE SEQUENCE [LARGE SCALE GENOMIC DNA]</scope>
    <source>
        <strain evidence="2 3">CBS 10342</strain>
    </source>
</reference>
<dbReference type="AlphaFoldDB" id="A0A167F5R5"/>
<dbReference type="OrthoDB" id="5556956at2759"/>
<organism evidence="2 3">
    <name type="scientific">Sugiyamaella lignohabitans</name>
    <dbReference type="NCBI Taxonomy" id="796027"/>
    <lineage>
        <taxon>Eukaryota</taxon>
        <taxon>Fungi</taxon>
        <taxon>Dikarya</taxon>
        <taxon>Ascomycota</taxon>
        <taxon>Saccharomycotina</taxon>
        <taxon>Dipodascomycetes</taxon>
        <taxon>Dipodascales</taxon>
        <taxon>Trichomonascaceae</taxon>
        <taxon>Sugiyamaella</taxon>
    </lineage>
</organism>
<proteinExistence type="predicted"/>
<dbReference type="EMBL" id="CP014503">
    <property type="protein sequence ID" value="ANB14864.1"/>
    <property type="molecule type" value="Genomic_DNA"/>
</dbReference>
<dbReference type="PANTHER" id="PTHR28096:SF1">
    <property type="entry name" value="PROTEIN FAF1"/>
    <property type="match status" value="1"/>
</dbReference>
<gene>
    <name evidence="2" type="primary">FAF1</name>
    <name evidence="2" type="ORF">AWJ20_2477</name>
</gene>
<dbReference type="GO" id="GO:0005730">
    <property type="term" value="C:nucleolus"/>
    <property type="evidence" value="ECO:0007669"/>
    <property type="project" value="TreeGrafter"/>
</dbReference>
<dbReference type="Proteomes" id="UP000189580">
    <property type="component" value="Chromosome b"/>
</dbReference>
<dbReference type="PANTHER" id="PTHR28096">
    <property type="entry name" value="PROTEIN FAF1"/>
    <property type="match status" value="1"/>
</dbReference>
<evidence type="ECO:0000313" key="2">
    <source>
        <dbReference type="EMBL" id="ANB14864.1"/>
    </source>
</evidence>
<accession>A0A167F5R5</accession>
<dbReference type="GO" id="GO:0000462">
    <property type="term" value="P:maturation of SSU-rRNA from tricistronic rRNA transcript (SSU-rRNA, 5.8S rRNA, LSU-rRNA)"/>
    <property type="evidence" value="ECO:0007669"/>
    <property type="project" value="TreeGrafter"/>
</dbReference>
<protein>
    <submittedName>
        <fullName evidence="2">Faf1p</fullName>
    </submittedName>
</protein>